<accession>A0A841SMP9</accession>
<proteinExistence type="inferred from homology"/>
<keyword evidence="4" id="KW-1185">Reference proteome</keyword>
<dbReference type="AlphaFoldDB" id="A0A841SMP9"/>
<evidence type="ECO:0000259" key="2">
    <source>
        <dbReference type="Pfam" id="PF08327"/>
    </source>
</evidence>
<dbReference type="Proteomes" id="UP000535838">
    <property type="component" value="Unassembled WGS sequence"/>
</dbReference>
<dbReference type="InterPro" id="IPR013538">
    <property type="entry name" value="ASHA1/2-like_C"/>
</dbReference>
<dbReference type="CDD" id="cd07826">
    <property type="entry name" value="SRPBCC_CalC_Aha1-like_9"/>
    <property type="match status" value="1"/>
</dbReference>
<dbReference type="Pfam" id="PF08327">
    <property type="entry name" value="AHSA1"/>
    <property type="match status" value="1"/>
</dbReference>
<evidence type="ECO:0000256" key="1">
    <source>
        <dbReference type="ARBA" id="ARBA00006817"/>
    </source>
</evidence>
<dbReference type="SUPFAM" id="SSF55961">
    <property type="entry name" value="Bet v1-like"/>
    <property type="match status" value="1"/>
</dbReference>
<name>A0A841SMP9_9BACL</name>
<comment type="similarity">
    <text evidence="1">Belongs to the AHA1 family.</text>
</comment>
<protein>
    <submittedName>
        <fullName evidence="3">SRPBCC family protein</fullName>
    </submittedName>
</protein>
<organism evidence="3 4">
    <name type="scientific">Cohnella thailandensis</name>
    <dbReference type="NCBI Taxonomy" id="557557"/>
    <lineage>
        <taxon>Bacteria</taxon>
        <taxon>Bacillati</taxon>
        <taxon>Bacillota</taxon>
        <taxon>Bacilli</taxon>
        <taxon>Bacillales</taxon>
        <taxon>Paenibacillaceae</taxon>
        <taxon>Cohnella</taxon>
    </lineage>
</organism>
<reference evidence="3 4" key="1">
    <citation type="submission" date="2020-08" db="EMBL/GenBank/DDBJ databases">
        <title>Cohnella phylogeny.</title>
        <authorList>
            <person name="Dunlap C."/>
        </authorList>
    </citation>
    <scope>NUCLEOTIDE SEQUENCE [LARGE SCALE GENOMIC DNA]</scope>
    <source>
        <strain evidence="3 4">DSM 25241</strain>
    </source>
</reference>
<gene>
    <name evidence="3" type="ORF">H7B67_03675</name>
</gene>
<evidence type="ECO:0000313" key="4">
    <source>
        <dbReference type="Proteomes" id="UP000535838"/>
    </source>
</evidence>
<comment type="caution">
    <text evidence="3">The sequence shown here is derived from an EMBL/GenBank/DDBJ whole genome shotgun (WGS) entry which is preliminary data.</text>
</comment>
<feature type="domain" description="Activator of Hsp90 ATPase homologue 1/2-like C-terminal" evidence="2">
    <location>
        <begin position="22"/>
        <end position="154"/>
    </location>
</feature>
<dbReference type="InterPro" id="IPR023393">
    <property type="entry name" value="START-like_dom_sf"/>
</dbReference>
<dbReference type="RefSeq" id="WP_185118439.1">
    <property type="nucleotide sequence ID" value="NZ_JACJVQ010000003.1"/>
</dbReference>
<dbReference type="EMBL" id="JACJVQ010000003">
    <property type="protein sequence ID" value="MBB6633214.1"/>
    <property type="molecule type" value="Genomic_DNA"/>
</dbReference>
<evidence type="ECO:0000313" key="3">
    <source>
        <dbReference type="EMBL" id="MBB6633214.1"/>
    </source>
</evidence>
<sequence>MTRSEIIAEPQKQEIIVTRVFDAPRELVFRMYSDSKAIPKWWGPKYLTTVVEKMEVRKGGIWRFIQRDADGNVHAFNGVYHDCVPPEKLVRTYEYEGNPGKVMLETVTLEALQEGRTKLTAHTVFQTMEARNWMLRNGAEKGASEGMDRFAELLATLR</sequence>
<dbReference type="Gene3D" id="3.30.530.20">
    <property type="match status" value="1"/>
</dbReference>